<reference evidence="1 4" key="2">
    <citation type="submission" date="2016-10" db="EMBL/GenBank/DDBJ databases">
        <authorList>
            <person name="de Groot N.N."/>
        </authorList>
    </citation>
    <scope>NUCLEOTIDE SEQUENCE [LARGE SCALE GENOMIC DNA]</scope>
    <source>
        <strain evidence="4">BP1-145</strain>
        <strain evidence="1">BP1-148</strain>
    </source>
</reference>
<reference evidence="2 3" key="1">
    <citation type="submission" date="2016-10" db="EMBL/GenBank/DDBJ databases">
        <authorList>
            <person name="Varghese N."/>
            <person name="Submissions S."/>
        </authorList>
    </citation>
    <scope>NUCLEOTIDE SEQUENCE</scope>
    <source>
        <strain evidence="2">BP1-145</strain>
        <strain evidence="3">BP1-148</strain>
    </source>
</reference>
<accession>A0A1H0HWM0</accession>
<dbReference type="AlphaFoldDB" id="A0A1H0HWM0"/>
<accession>A0A1G8A2V3</accession>
<dbReference type="STRING" id="645274.SAMN04487901_11826"/>
<evidence type="ECO:0000313" key="4">
    <source>
        <dbReference type="Proteomes" id="UP000199134"/>
    </source>
</evidence>
<evidence type="ECO:0000313" key="1">
    <source>
        <dbReference type="EMBL" id="SDH15177.1"/>
    </source>
</evidence>
<gene>
    <name evidence="2" type="ORF">SAMN04487900_11250</name>
    <name evidence="1" type="ORF">SAMN04487901_11826</name>
</gene>
<sequence>MNNVYSLHYAISYLNIRPFVTNSCCLSQMFGNPRNNM</sequence>
<proteinExistence type="predicted"/>
<evidence type="ECO:0000313" key="2">
    <source>
        <dbReference type="EMBL" id="SDO23557.1"/>
    </source>
</evidence>
<dbReference type="EMBL" id="FNCQ01000018">
    <property type="protein sequence ID" value="SDH15177.1"/>
    <property type="molecule type" value="Genomic_DNA"/>
</dbReference>
<dbReference type="EMBL" id="FNIW01000012">
    <property type="protein sequence ID" value="SDO23557.1"/>
    <property type="molecule type" value="Genomic_DNA"/>
</dbReference>
<organism evidence="2 4">
    <name type="scientific">Prevotella communis</name>
    <dbReference type="NCBI Taxonomy" id="2913614"/>
    <lineage>
        <taxon>Bacteria</taxon>
        <taxon>Pseudomonadati</taxon>
        <taxon>Bacteroidota</taxon>
        <taxon>Bacteroidia</taxon>
        <taxon>Bacteroidales</taxon>
        <taxon>Prevotellaceae</taxon>
        <taxon>Prevotella</taxon>
    </lineage>
</organism>
<dbReference type="Proteomes" id="UP000198779">
    <property type="component" value="Unassembled WGS sequence"/>
</dbReference>
<evidence type="ECO:0000313" key="3">
    <source>
        <dbReference type="Proteomes" id="UP000198779"/>
    </source>
</evidence>
<dbReference type="Proteomes" id="UP000199134">
    <property type="component" value="Unassembled WGS sequence"/>
</dbReference>
<keyword evidence="3" id="KW-1185">Reference proteome</keyword>
<protein>
    <submittedName>
        <fullName evidence="2">Uncharacterized protein</fullName>
    </submittedName>
</protein>
<name>A0A1H0HWM0_9BACT</name>